<proteinExistence type="predicted"/>
<dbReference type="OrthoDB" id="9799173at2"/>
<evidence type="ECO:0000313" key="2">
    <source>
        <dbReference type="Proteomes" id="UP000003947"/>
    </source>
</evidence>
<dbReference type="AlphaFoldDB" id="I4YSI2"/>
<dbReference type="STRING" id="864069.MicloDRAFT_00034770"/>
<protein>
    <submittedName>
        <fullName evidence="1">Putative phage-associated protein</fullName>
    </submittedName>
</protein>
<reference evidence="1 2" key="1">
    <citation type="submission" date="2012-02" db="EMBL/GenBank/DDBJ databases">
        <title>Improved High-Quality Draft sequence of Microvirga sp. WSM3557.</title>
        <authorList>
            <consortium name="US DOE Joint Genome Institute"/>
            <person name="Lucas S."/>
            <person name="Han J."/>
            <person name="Lapidus A."/>
            <person name="Cheng J.-F."/>
            <person name="Goodwin L."/>
            <person name="Pitluck S."/>
            <person name="Peters L."/>
            <person name="Zhang X."/>
            <person name="Detter J.C."/>
            <person name="Han C."/>
            <person name="Tapia R."/>
            <person name="Land M."/>
            <person name="Hauser L."/>
            <person name="Kyrpides N."/>
            <person name="Ivanova N."/>
            <person name="Pagani I."/>
            <person name="Brau L."/>
            <person name="Yates R."/>
            <person name="O'Hara G."/>
            <person name="Rui T."/>
            <person name="Howieson J."/>
            <person name="Reeve W."/>
            <person name="Woyke T."/>
        </authorList>
    </citation>
    <scope>NUCLEOTIDE SEQUENCE [LARGE SCALE GENOMIC DNA]</scope>
    <source>
        <strain evidence="1 2">WSM3557</strain>
    </source>
</reference>
<evidence type="ECO:0000313" key="1">
    <source>
        <dbReference type="EMBL" id="EIM26924.1"/>
    </source>
</evidence>
<gene>
    <name evidence="1" type="ORF">MicloDRAFT_00034770</name>
</gene>
<dbReference type="RefSeq" id="WP_009762974.1">
    <property type="nucleotide sequence ID" value="NZ_CP141050.1"/>
</dbReference>
<name>I4YSI2_9HYPH</name>
<dbReference type="EMBL" id="JH660645">
    <property type="protein sequence ID" value="EIM26924.1"/>
    <property type="molecule type" value="Genomic_DNA"/>
</dbReference>
<keyword evidence="2" id="KW-1185">Reference proteome</keyword>
<dbReference type="Proteomes" id="UP000003947">
    <property type="component" value="Unassembled WGS sequence"/>
</dbReference>
<dbReference type="HOGENOM" id="CLU_110683_1_0_5"/>
<sequence length="161" mass="17700">MAYPPIAVANTLIARHASSGGITHKRSQTLCYLLYGWSIPILGKPLLTEAPEVWSEGPIFGRLFTQLSSYGDAPITEPVQVKGCPAVPDEDTITHELIEWVDERHAGLPEASLSLLAHSPNSPWRRVAEEHHFLMSAPVEIPQAVIAHHFTAQARQVSLIQ</sequence>
<dbReference type="eggNOG" id="COG3600">
    <property type="taxonomic scope" value="Bacteria"/>
</dbReference>
<dbReference type="PATRIC" id="fig|864069.3.peg.3792"/>
<organism evidence="1 2">
    <name type="scientific">Microvirga lotononidis</name>
    <dbReference type="NCBI Taxonomy" id="864069"/>
    <lineage>
        <taxon>Bacteria</taxon>
        <taxon>Pseudomonadati</taxon>
        <taxon>Pseudomonadota</taxon>
        <taxon>Alphaproteobacteria</taxon>
        <taxon>Hyphomicrobiales</taxon>
        <taxon>Methylobacteriaceae</taxon>
        <taxon>Microvirga</taxon>
    </lineage>
</organism>
<accession>I4YSI2</accession>